<comment type="caution">
    <text evidence="2">The sequence shown here is derived from an EMBL/GenBank/DDBJ whole genome shotgun (WGS) entry which is preliminary data.</text>
</comment>
<dbReference type="Proteomes" id="UP001597205">
    <property type="component" value="Unassembled WGS sequence"/>
</dbReference>
<feature type="coiled-coil region" evidence="1">
    <location>
        <begin position="39"/>
        <end position="66"/>
    </location>
</feature>
<evidence type="ECO:0000313" key="2">
    <source>
        <dbReference type="EMBL" id="MFD1164856.1"/>
    </source>
</evidence>
<organism evidence="2 3">
    <name type="scientific">Sphingobacterium daejeonense</name>
    <dbReference type="NCBI Taxonomy" id="371142"/>
    <lineage>
        <taxon>Bacteria</taxon>
        <taxon>Pseudomonadati</taxon>
        <taxon>Bacteroidota</taxon>
        <taxon>Sphingobacteriia</taxon>
        <taxon>Sphingobacteriales</taxon>
        <taxon>Sphingobacteriaceae</taxon>
        <taxon>Sphingobacterium</taxon>
    </lineage>
</organism>
<name>A0ABW3RIC9_9SPHI</name>
<dbReference type="EMBL" id="JBHTKY010000004">
    <property type="protein sequence ID" value="MFD1164856.1"/>
    <property type="molecule type" value="Genomic_DNA"/>
</dbReference>
<keyword evidence="3" id="KW-1185">Reference proteome</keyword>
<gene>
    <name evidence="2" type="ORF">ACFQ2C_04460</name>
</gene>
<accession>A0ABW3RIC9</accession>
<sequence>MRKINSVKHAKFILIMQEIEKIFSEESMFSEMDALDIHSKKLNAILQNYQQTITNLERIIEEYHAESKVIRHLMLSKPIRKLKLKKNQPDKFKGIVNQVNSFIS</sequence>
<keyword evidence="1" id="KW-0175">Coiled coil</keyword>
<evidence type="ECO:0000313" key="3">
    <source>
        <dbReference type="Proteomes" id="UP001597205"/>
    </source>
</evidence>
<protein>
    <submittedName>
        <fullName evidence="2">Uncharacterized protein</fullName>
    </submittedName>
</protein>
<reference evidence="3" key="1">
    <citation type="journal article" date="2019" name="Int. J. Syst. Evol. Microbiol.">
        <title>The Global Catalogue of Microorganisms (GCM) 10K type strain sequencing project: providing services to taxonomists for standard genome sequencing and annotation.</title>
        <authorList>
            <consortium name="The Broad Institute Genomics Platform"/>
            <consortium name="The Broad Institute Genome Sequencing Center for Infectious Disease"/>
            <person name="Wu L."/>
            <person name="Ma J."/>
        </authorList>
    </citation>
    <scope>NUCLEOTIDE SEQUENCE [LARGE SCALE GENOMIC DNA]</scope>
    <source>
        <strain evidence="3">CCUG 52468</strain>
    </source>
</reference>
<dbReference type="RefSeq" id="WP_380894867.1">
    <property type="nucleotide sequence ID" value="NZ_JBHTKY010000004.1"/>
</dbReference>
<evidence type="ECO:0000256" key="1">
    <source>
        <dbReference type="SAM" id="Coils"/>
    </source>
</evidence>
<proteinExistence type="predicted"/>